<gene>
    <name evidence="1" type="ORF">Q2362_08145</name>
</gene>
<dbReference type="EMBL" id="JAULJQ010000011">
    <property type="protein sequence ID" value="MDO2410054.1"/>
    <property type="molecule type" value="Genomic_DNA"/>
</dbReference>
<keyword evidence="2" id="KW-1185">Reference proteome</keyword>
<dbReference type="Proteomes" id="UP001171111">
    <property type="component" value="Unassembled WGS sequence"/>
</dbReference>
<organism evidence="1 2">
    <name type="scientific">Campylobacter magnus</name>
    <dbReference type="NCBI Taxonomy" id="3026462"/>
    <lineage>
        <taxon>Bacteria</taxon>
        <taxon>Pseudomonadati</taxon>
        <taxon>Campylobacterota</taxon>
        <taxon>Epsilonproteobacteria</taxon>
        <taxon>Campylobacterales</taxon>
        <taxon>Campylobacteraceae</taxon>
        <taxon>Campylobacter</taxon>
    </lineage>
</organism>
<reference evidence="1 2" key="1">
    <citation type="submission" date="2023-06" db="EMBL/GenBank/DDBJ databases">
        <title>Campylobacter magnum sp. nov., isolated from cecal contents of domestic pigs (Sus scrofa domesticus).</title>
        <authorList>
            <person name="Papic B."/>
            <person name="Gruntar I."/>
        </authorList>
    </citation>
    <scope>NUCLEOTIDE SEQUENCE [LARGE SCALE GENOMIC DNA]</scope>
    <source>
        <strain evidence="2">34484-21</strain>
    </source>
</reference>
<evidence type="ECO:0000313" key="2">
    <source>
        <dbReference type="Proteomes" id="UP001171111"/>
    </source>
</evidence>
<sequence length="54" mass="6135">MILASKTSEKAQAKKRLGILDFRILEFLAQGYDFTLTSAMMPALNYWSSLITFC</sequence>
<protein>
    <submittedName>
        <fullName evidence="1">Uncharacterized protein</fullName>
    </submittedName>
</protein>
<name>A0ABT8T8K5_9BACT</name>
<dbReference type="RefSeq" id="WP_302244836.1">
    <property type="nucleotide sequence ID" value="NZ_JAULJQ010000011.1"/>
</dbReference>
<proteinExistence type="predicted"/>
<comment type="caution">
    <text evidence="1">The sequence shown here is derived from an EMBL/GenBank/DDBJ whole genome shotgun (WGS) entry which is preliminary data.</text>
</comment>
<accession>A0ABT8T8K5</accession>
<evidence type="ECO:0000313" key="1">
    <source>
        <dbReference type="EMBL" id="MDO2410054.1"/>
    </source>
</evidence>